<evidence type="ECO:0000256" key="1">
    <source>
        <dbReference type="SAM" id="SignalP"/>
    </source>
</evidence>
<dbReference type="RefSeq" id="WP_256620485.1">
    <property type="nucleotide sequence ID" value="NZ_JANIBC010000021.1"/>
</dbReference>
<feature type="signal peptide" evidence="1">
    <location>
        <begin position="1"/>
        <end position="18"/>
    </location>
</feature>
<feature type="chain" id="PRO_5040825720" evidence="1">
    <location>
        <begin position="19"/>
        <end position="136"/>
    </location>
</feature>
<dbReference type="AlphaFoldDB" id="A0A9X2LBC8"/>
<organism evidence="2 3">
    <name type="scientific">Parvularcula maris</name>
    <dbReference type="NCBI Taxonomy" id="2965077"/>
    <lineage>
        <taxon>Bacteria</taxon>
        <taxon>Pseudomonadati</taxon>
        <taxon>Pseudomonadota</taxon>
        <taxon>Alphaproteobacteria</taxon>
        <taxon>Parvularculales</taxon>
        <taxon>Parvularculaceae</taxon>
        <taxon>Parvularcula</taxon>
    </lineage>
</organism>
<sequence>MKLVLAALSLSLAVPAAAEVYGPPASVHASESTAMAEGAMAIFRGMMAAHPDIFERAGIVESSVQKKIEKNIQRSTNDFVKSYELGASPDSMSELTPEDRLVLTMRIRSGLMKEVRAGHITEDQAHTLMQTLAGHQ</sequence>
<proteinExistence type="predicted"/>
<keyword evidence="1" id="KW-0732">Signal</keyword>
<evidence type="ECO:0000313" key="2">
    <source>
        <dbReference type="EMBL" id="MCQ8186552.1"/>
    </source>
</evidence>
<keyword evidence="3" id="KW-1185">Reference proteome</keyword>
<evidence type="ECO:0000313" key="3">
    <source>
        <dbReference type="Proteomes" id="UP001142610"/>
    </source>
</evidence>
<comment type="caution">
    <text evidence="2">The sequence shown here is derived from an EMBL/GenBank/DDBJ whole genome shotgun (WGS) entry which is preliminary data.</text>
</comment>
<gene>
    <name evidence="2" type="ORF">NOG11_14310</name>
</gene>
<dbReference type="Proteomes" id="UP001142610">
    <property type="component" value="Unassembled WGS sequence"/>
</dbReference>
<accession>A0A9X2LBC8</accession>
<name>A0A9X2LBC8_9PROT</name>
<protein>
    <submittedName>
        <fullName evidence="2">Uncharacterized protein</fullName>
    </submittedName>
</protein>
<dbReference type="EMBL" id="JANIBC010000021">
    <property type="protein sequence ID" value="MCQ8186552.1"/>
    <property type="molecule type" value="Genomic_DNA"/>
</dbReference>
<reference evidence="2" key="1">
    <citation type="submission" date="2022-07" db="EMBL/GenBank/DDBJ databases">
        <title>Parvularcula maris sp. nov., an algicidal bacterium isolated from seawater.</title>
        <authorList>
            <person name="Li F."/>
        </authorList>
    </citation>
    <scope>NUCLEOTIDE SEQUENCE</scope>
    <source>
        <strain evidence="2">BGMRC 0090</strain>
    </source>
</reference>